<dbReference type="PIRSF" id="PIRSF007487">
    <property type="entry name" value="Competence-induced_CoiA_bac"/>
    <property type="match status" value="1"/>
</dbReference>
<dbReference type="Proteomes" id="UP000249134">
    <property type="component" value="Chromosome 1"/>
</dbReference>
<gene>
    <name evidence="4" type="ORF">NCTC4824_02974</name>
</gene>
<evidence type="ECO:0000313" key="4">
    <source>
        <dbReference type="EMBL" id="SQI60871.1"/>
    </source>
</evidence>
<dbReference type="EMBL" id="LS483476">
    <property type="protein sequence ID" value="SQI60871.1"/>
    <property type="molecule type" value="Genomic_DNA"/>
</dbReference>
<evidence type="ECO:0000259" key="2">
    <source>
        <dbReference type="Pfam" id="PF25164"/>
    </source>
</evidence>
<proteinExistence type="predicted"/>
<dbReference type="InterPro" id="IPR057252">
    <property type="entry name" value="CoiA_C"/>
</dbReference>
<protein>
    <submittedName>
        <fullName evidence="4">Competence CoiA family protein</fullName>
    </submittedName>
</protein>
<organism evidence="4 5">
    <name type="scientific">Lederbergia lenta</name>
    <name type="common">Bacillus lentus</name>
    <dbReference type="NCBI Taxonomy" id="1467"/>
    <lineage>
        <taxon>Bacteria</taxon>
        <taxon>Bacillati</taxon>
        <taxon>Bacillota</taxon>
        <taxon>Bacilli</taxon>
        <taxon>Bacillales</taxon>
        <taxon>Bacillaceae</taxon>
        <taxon>Lederbergia</taxon>
    </lineage>
</organism>
<dbReference type="InterPro" id="IPR010330">
    <property type="entry name" value="CoiA_nuc"/>
</dbReference>
<feature type="domain" description="Competence protein CoiA nuclease-like" evidence="1">
    <location>
        <begin position="69"/>
        <end position="219"/>
    </location>
</feature>
<reference evidence="4 5" key="1">
    <citation type="submission" date="2018-06" db="EMBL/GenBank/DDBJ databases">
        <authorList>
            <consortium name="Pathogen Informatics"/>
            <person name="Doyle S."/>
        </authorList>
    </citation>
    <scope>NUCLEOTIDE SEQUENCE [LARGE SCALE GENOMIC DNA]</scope>
    <source>
        <strain evidence="4 5">NCTC4824</strain>
    </source>
</reference>
<dbReference type="Pfam" id="PF25166">
    <property type="entry name" value="CoiA_C"/>
    <property type="match status" value="1"/>
</dbReference>
<feature type="domain" description="Competence protein CoiA C-terminal" evidence="3">
    <location>
        <begin position="229"/>
        <end position="373"/>
    </location>
</feature>
<sequence length="414" mass="48500">MLTALNELGDIISLAESYEEKALMRMRSNKSFYCPQCMEPLIIKAGNIRVTHFSHKKNSMCTTSFSDPESEQHLKGKKDLQYFFSNKGLETHLEYYLKDLRQRPDLLVAYKTNKYAIEFQCSVISRKILTNRTSGYISKGIKTIWIYGGLPYHKRYGSIYELTDFHFSLAMVRNNIGLSILSYYPKNKTLYILGGIIPITTRKVYATLYSLKLKNLTLPFNIRSKPNNISSAIWLKEKYQWIANKVRFGTLQNDLFLKAVYTAGENPFLLPTICGIPTKHMENFYSHPCEWQFYIYQDCILKLKVGQKISLKYVNQRVRNRINHGNILIRTFPMQTNTNWETTVEHFFISLTELEYFLKIGEDLFELLKQIPVPKTQEKIAELEESMYEKWGYNTMDNSEYNQVDCLLFGKQDL</sequence>
<evidence type="ECO:0000259" key="1">
    <source>
        <dbReference type="Pfam" id="PF06054"/>
    </source>
</evidence>
<dbReference type="STRING" id="1348624.GCA_001591545_02022"/>
<dbReference type="KEGG" id="blen:NCTC4824_02974"/>
<evidence type="ECO:0000313" key="5">
    <source>
        <dbReference type="Proteomes" id="UP000249134"/>
    </source>
</evidence>
<dbReference type="Pfam" id="PF25164">
    <property type="entry name" value="CoiA_N"/>
    <property type="match status" value="1"/>
</dbReference>
<accession>A0A2X4WCG0</accession>
<dbReference type="InterPro" id="IPR057253">
    <property type="entry name" value="CoiA-like_N"/>
</dbReference>
<keyword evidence="5" id="KW-1185">Reference proteome</keyword>
<dbReference type="RefSeq" id="WP_066140510.1">
    <property type="nucleotide sequence ID" value="NZ_CBCSGM010000001.1"/>
</dbReference>
<dbReference type="AlphaFoldDB" id="A0A2X4WCG0"/>
<dbReference type="InterPro" id="IPR021176">
    <property type="entry name" value="Competence-induced_CoiA"/>
</dbReference>
<feature type="domain" description="Competence protein CoiA-like N-terminal" evidence="2">
    <location>
        <begin position="17"/>
        <end position="63"/>
    </location>
</feature>
<evidence type="ECO:0000259" key="3">
    <source>
        <dbReference type="Pfam" id="PF25166"/>
    </source>
</evidence>
<dbReference type="Pfam" id="PF06054">
    <property type="entry name" value="CoiA_nuc"/>
    <property type="match status" value="1"/>
</dbReference>
<name>A0A2X4WCG0_LEDLE</name>